<feature type="region of interest" description="Disordered" evidence="1">
    <location>
        <begin position="894"/>
        <end position="932"/>
    </location>
</feature>
<dbReference type="AlphaFoldDB" id="A0A9P9IT77"/>
<feature type="compositionally biased region" description="Polar residues" evidence="1">
    <location>
        <begin position="718"/>
        <end position="734"/>
    </location>
</feature>
<gene>
    <name evidence="2" type="ORF">B0J11DRAFT_427358</name>
</gene>
<name>A0A9P9IT77_9PLEO</name>
<evidence type="ECO:0000313" key="3">
    <source>
        <dbReference type="Proteomes" id="UP000700596"/>
    </source>
</evidence>
<dbReference type="OrthoDB" id="5374844at2759"/>
<feature type="region of interest" description="Disordered" evidence="1">
    <location>
        <begin position="540"/>
        <end position="650"/>
    </location>
</feature>
<feature type="compositionally biased region" description="Low complexity" evidence="1">
    <location>
        <begin position="774"/>
        <end position="785"/>
    </location>
</feature>
<proteinExistence type="predicted"/>
<dbReference type="Proteomes" id="UP000700596">
    <property type="component" value="Unassembled WGS sequence"/>
</dbReference>
<evidence type="ECO:0000313" key="2">
    <source>
        <dbReference type="EMBL" id="KAH7132482.1"/>
    </source>
</evidence>
<evidence type="ECO:0000256" key="1">
    <source>
        <dbReference type="SAM" id="MobiDB-lite"/>
    </source>
</evidence>
<feature type="compositionally biased region" description="Pro residues" evidence="1">
    <location>
        <begin position="760"/>
        <end position="773"/>
    </location>
</feature>
<organism evidence="2 3">
    <name type="scientific">Dendryphion nanum</name>
    <dbReference type="NCBI Taxonomy" id="256645"/>
    <lineage>
        <taxon>Eukaryota</taxon>
        <taxon>Fungi</taxon>
        <taxon>Dikarya</taxon>
        <taxon>Ascomycota</taxon>
        <taxon>Pezizomycotina</taxon>
        <taxon>Dothideomycetes</taxon>
        <taxon>Pleosporomycetidae</taxon>
        <taxon>Pleosporales</taxon>
        <taxon>Torulaceae</taxon>
        <taxon>Dendryphion</taxon>
    </lineage>
</organism>
<feature type="region of interest" description="Disordered" evidence="1">
    <location>
        <begin position="398"/>
        <end position="456"/>
    </location>
</feature>
<comment type="caution">
    <text evidence="2">The sequence shown here is derived from an EMBL/GenBank/DDBJ whole genome shotgun (WGS) entry which is preliminary data.</text>
</comment>
<feature type="compositionally biased region" description="Basic and acidic residues" evidence="1">
    <location>
        <begin position="618"/>
        <end position="641"/>
    </location>
</feature>
<reference evidence="2" key="1">
    <citation type="journal article" date="2021" name="Nat. Commun.">
        <title>Genetic determinants of endophytism in the Arabidopsis root mycobiome.</title>
        <authorList>
            <person name="Mesny F."/>
            <person name="Miyauchi S."/>
            <person name="Thiergart T."/>
            <person name="Pickel B."/>
            <person name="Atanasova L."/>
            <person name="Karlsson M."/>
            <person name="Huettel B."/>
            <person name="Barry K.W."/>
            <person name="Haridas S."/>
            <person name="Chen C."/>
            <person name="Bauer D."/>
            <person name="Andreopoulos W."/>
            <person name="Pangilinan J."/>
            <person name="LaButti K."/>
            <person name="Riley R."/>
            <person name="Lipzen A."/>
            <person name="Clum A."/>
            <person name="Drula E."/>
            <person name="Henrissat B."/>
            <person name="Kohler A."/>
            <person name="Grigoriev I.V."/>
            <person name="Martin F.M."/>
            <person name="Hacquard S."/>
        </authorList>
    </citation>
    <scope>NUCLEOTIDE SEQUENCE</scope>
    <source>
        <strain evidence="2">MPI-CAGE-CH-0243</strain>
    </source>
</reference>
<feature type="compositionally biased region" description="Basic and acidic residues" evidence="1">
    <location>
        <begin position="735"/>
        <end position="744"/>
    </location>
</feature>
<feature type="compositionally biased region" description="Polar residues" evidence="1">
    <location>
        <begin position="419"/>
        <end position="447"/>
    </location>
</feature>
<feature type="region of interest" description="Disordered" evidence="1">
    <location>
        <begin position="704"/>
        <end position="817"/>
    </location>
</feature>
<protein>
    <submittedName>
        <fullName evidence="2">Uncharacterized protein</fullName>
    </submittedName>
</protein>
<dbReference type="EMBL" id="JAGMWT010000003">
    <property type="protein sequence ID" value="KAH7132482.1"/>
    <property type="molecule type" value="Genomic_DNA"/>
</dbReference>
<accession>A0A9P9IT77</accession>
<sequence length="932" mass="103306">MSELDAILASNDSDISKTRNLYEIASRKTTFDPKDNLLPTTTLQYLRAFCDIHRPRLTRRWIGLALRTIIDTSPQVCEHLAKFPAELALLGTLVLRGEESEELRIIAGLVIREACAHYVPYQSFWPSEKVFNGAPNFPLEGDHDWLHAFQNFVDTCDELKLISNPTSDPAILYPIALSASDGFRWMNTEQMAPALLIQDDIITVMTLDDSLQSFDFIDILGRNIVATSSRKSALHDSQAREKIKNEPWDLIITLNPDPWTFHINLSEHFGTELIMMFKSKGDMTECQSCFNELVSPSRGPRMLSDQSQAQGKVFASPSLVCGANATPPRTETPCHVEPGNYSPSAHHTSMSQNYNASQISQAELPHSEKNGIKTEKQVAPGALPKIIKTSRRISSARREINGFDIPDDSPVIKRRSRLGAQNQADTRTSTSKANKSQPITCTKGTNSFEDDDDGDSLIPFAERTIIDPVMPMKSISKSTRGSRVTSRTKATNCKANTQQVAPAKYPVISKLVSKTQPVLGQEQKRNSSLEKVFPVKISKPVPNLPKEPQGALHVRHESNEAKTSGHAMSTAKASNGAVVGANETSKPMSGADSIEILSSNSKPLPGEPDEDSRAISGHADRNEIRHQKELGDFEVTRKDPFRQSSRNQVQAKFTRRLTETLVGDDLTLSPLGRVHLKSPSPTRTEIFAVKSKFQLVQVSKRISQAGHAEKVPYESTRPVPQQTVLVGEASQPSRQPEDKEHGDDLEGGTLVDHEDDLPIRPSPAPLSSSPPAPLGSADSSHSSTSAEPEEPRSPSVSYQDQDEMEWEATLEPHQRSVGEQLVRVSRRLMRHIVDAETAVDDMAKTYHEDGEHLIANLVNKNREHFDQTLRSIQEKKTSMRAEFEKIAKELSEEKKRFKDASSSRNGGEAQPIQLQNRPPPTSPLASRSDVER</sequence>
<keyword evidence="3" id="KW-1185">Reference proteome</keyword>